<dbReference type="GO" id="GO:0046872">
    <property type="term" value="F:metal ion binding"/>
    <property type="evidence" value="ECO:0007669"/>
    <property type="project" value="UniProtKB-KW"/>
</dbReference>
<dbReference type="AlphaFoldDB" id="A0A2W2BAZ8"/>
<keyword evidence="1" id="KW-0479">Metal-binding</keyword>
<proteinExistence type="predicted"/>
<dbReference type="InterPro" id="IPR038492">
    <property type="entry name" value="GBBH-like_N_sf"/>
</dbReference>
<dbReference type="InterPro" id="IPR010376">
    <property type="entry name" value="GBBH-like_N"/>
</dbReference>
<dbReference type="PANTHER" id="PTHR35303">
    <property type="entry name" value="OS02G0197800 PROTEIN"/>
    <property type="match status" value="1"/>
</dbReference>
<evidence type="ECO:0000313" key="5">
    <source>
        <dbReference type="Proteomes" id="UP000248795"/>
    </source>
</evidence>
<organism evidence="4 5">
    <name type="scientific">Aestuariivirga litoralis</name>
    <dbReference type="NCBI Taxonomy" id="2650924"/>
    <lineage>
        <taxon>Bacteria</taxon>
        <taxon>Pseudomonadati</taxon>
        <taxon>Pseudomonadota</taxon>
        <taxon>Alphaproteobacteria</taxon>
        <taxon>Hyphomicrobiales</taxon>
        <taxon>Aestuariivirgaceae</taxon>
        <taxon>Aestuariivirga</taxon>
    </lineage>
</organism>
<dbReference type="EMBL" id="QKVK01000003">
    <property type="protein sequence ID" value="PZF77298.1"/>
    <property type="molecule type" value="Genomic_DNA"/>
</dbReference>
<dbReference type="Pfam" id="PF06155">
    <property type="entry name" value="GBBH-like_N"/>
    <property type="match status" value="1"/>
</dbReference>
<keyword evidence="5" id="KW-1185">Reference proteome</keyword>
<sequence length="132" mass="14931">MASRSCFPTRRARSTVSEPWPEELRLAEGGRELHVRFDSGEQVALAAEYLRVESPSAEVKGHGPGQEQLVWGKRNVKISRLEPVGSYAVRIIFDDGHSTGLYTWPYLLKLGREHCNMWPAYLDKLKSAGFSR</sequence>
<reference evidence="5" key="1">
    <citation type="submission" date="2018-06" db="EMBL/GenBank/DDBJ databases">
        <title>Aestuariibacter litoralis strain KCTC 52945T.</title>
        <authorList>
            <person name="Li X."/>
            <person name="Salam N."/>
            <person name="Li J.-L."/>
            <person name="Chen Y.-M."/>
            <person name="Yang Z.-W."/>
            <person name="Zhang L.-Y."/>
            <person name="Han M.-X."/>
            <person name="Xiao M."/>
            <person name="Li W.-J."/>
        </authorList>
    </citation>
    <scope>NUCLEOTIDE SEQUENCE [LARGE SCALE GENOMIC DNA]</scope>
    <source>
        <strain evidence="5">KCTC 52945</strain>
    </source>
</reference>
<protein>
    <recommendedName>
        <fullName evidence="3">Gamma-butyrobetaine hydroxylase-like N-terminal domain-containing protein</fullName>
    </recommendedName>
</protein>
<keyword evidence="2" id="KW-0408">Iron</keyword>
<evidence type="ECO:0000256" key="1">
    <source>
        <dbReference type="ARBA" id="ARBA00022723"/>
    </source>
</evidence>
<accession>A0A2W2BAZ8</accession>
<dbReference type="Gene3D" id="3.30.2020.30">
    <property type="match status" value="1"/>
</dbReference>
<gene>
    <name evidence="4" type="ORF">DK847_08215</name>
</gene>
<dbReference type="Proteomes" id="UP000248795">
    <property type="component" value="Unassembled WGS sequence"/>
</dbReference>
<comment type="caution">
    <text evidence="4">The sequence shown here is derived from an EMBL/GenBank/DDBJ whole genome shotgun (WGS) entry which is preliminary data.</text>
</comment>
<feature type="domain" description="Gamma-butyrobetaine hydroxylase-like N-terminal" evidence="3">
    <location>
        <begin position="25"/>
        <end position="107"/>
    </location>
</feature>
<evidence type="ECO:0000259" key="3">
    <source>
        <dbReference type="Pfam" id="PF06155"/>
    </source>
</evidence>
<dbReference type="PANTHER" id="PTHR35303:SF5">
    <property type="entry name" value="OS02G0197800 PROTEIN"/>
    <property type="match status" value="1"/>
</dbReference>
<evidence type="ECO:0000256" key="2">
    <source>
        <dbReference type="ARBA" id="ARBA00023004"/>
    </source>
</evidence>
<name>A0A2W2BAZ8_9HYPH</name>
<evidence type="ECO:0000313" key="4">
    <source>
        <dbReference type="EMBL" id="PZF77298.1"/>
    </source>
</evidence>